<protein>
    <submittedName>
        <fullName evidence="2">Uncharacterized protein</fullName>
    </submittedName>
</protein>
<dbReference type="EMBL" id="KZ679682">
    <property type="protein sequence ID" value="PTB53419.1"/>
    <property type="molecule type" value="Genomic_DNA"/>
</dbReference>
<feature type="compositionally biased region" description="Polar residues" evidence="1">
    <location>
        <begin position="11"/>
        <end position="23"/>
    </location>
</feature>
<evidence type="ECO:0000313" key="3">
    <source>
        <dbReference type="Proteomes" id="UP000241690"/>
    </source>
</evidence>
<evidence type="ECO:0000313" key="2">
    <source>
        <dbReference type="EMBL" id="PTB53419.1"/>
    </source>
</evidence>
<evidence type="ECO:0000256" key="1">
    <source>
        <dbReference type="SAM" id="MobiDB-lite"/>
    </source>
</evidence>
<feature type="compositionally biased region" description="Basic residues" evidence="1">
    <location>
        <begin position="1"/>
        <end position="10"/>
    </location>
</feature>
<name>A0A2T4A8L7_TRIHA</name>
<gene>
    <name evidence="2" type="ORF">M431DRAFT_462075</name>
</gene>
<sequence length="86" mass="8970">MRRQRGRHRTGVSSPLAANQSSGSAAEELNCAAGQLLAAAGDGSRSTRTGQAKTQRPCKCASLVRLEAAICSALRFDVGGRWRGVA</sequence>
<organism evidence="2 3">
    <name type="scientific">Trichoderma harzianum CBS 226.95</name>
    <dbReference type="NCBI Taxonomy" id="983964"/>
    <lineage>
        <taxon>Eukaryota</taxon>
        <taxon>Fungi</taxon>
        <taxon>Dikarya</taxon>
        <taxon>Ascomycota</taxon>
        <taxon>Pezizomycotina</taxon>
        <taxon>Sordariomycetes</taxon>
        <taxon>Hypocreomycetidae</taxon>
        <taxon>Hypocreales</taxon>
        <taxon>Hypocreaceae</taxon>
        <taxon>Trichoderma</taxon>
    </lineage>
</organism>
<accession>A0A2T4A8L7</accession>
<dbReference type="RefSeq" id="XP_024773096.1">
    <property type="nucleotide sequence ID" value="XM_024915364.1"/>
</dbReference>
<dbReference type="Proteomes" id="UP000241690">
    <property type="component" value="Unassembled WGS sequence"/>
</dbReference>
<feature type="region of interest" description="Disordered" evidence="1">
    <location>
        <begin position="1"/>
        <end position="23"/>
    </location>
</feature>
<proteinExistence type="predicted"/>
<dbReference type="GeneID" id="36623932"/>
<keyword evidence="3" id="KW-1185">Reference proteome</keyword>
<reference evidence="2 3" key="1">
    <citation type="submission" date="2016-07" db="EMBL/GenBank/DDBJ databases">
        <title>Multiple horizontal gene transfer events from other fungi enriched the ability of initially mycotrophic Trichoderma (Ascomycota) to feed on dead plant biomass.</title>
        <authorList>
            <consortium name="DOE Joint Genome Institute"/>
            <person name="Aerts A."/>
            <person name="Atanasova L."/>
            <person name="Chenthamara K."/>
            <person name="Zhang J."/>
            <person name="Grujic M."/>
            <person name="Henrissat B."/>
            <person name="Kuo A."/>
            <person name="Salamov A."/>
            <person name="Lipzen A."/>
            <person name="Labutti K."/>
            <person name="Barry K."/>
            <person name="Miao Y."/>
            <person name="Rahimi M.J."/>
            <person name="Shen Q."/>
            <person name="Grigoriev I.V."/>
            <person name="Kubicek C.P."/>
            <person name="Druzhinina I.S."/>
        </authorList>
    </citation>
    <scope>NUCLEOTIDE SEQUENCE [LARGE SCALE GENOMIC DNA]</scope>
    <source>
        <strain evidence="2 3">CBS 226.95</strain>
    </source>
</reference>
<dbReference type="AlphaFoldDB" id="A0A2T4A8L7"/>